<dbReference type="Gene3D" id="2.40.50.100">
    <property type="match status" value="1"/>
</dbReference>
<comment type="caution">
    <text evidence="3">The sequence shown here is derived from an EMBL/GenBank/DDBJ whole genome shotgun (WGS) entry which is preliminary data.</text>
</comment>
<dbReference type="Pfam" id="PF25917">
    <property type="entry name" value="BSH_RND"/>
    <property type="match status" value="1"/>
</dbReference>
<accession>A0A2S6MYA0</accession>
<protein>
    <submittedName>
        <fullName evidence="3">Hemolysin D</fullName>
    </submittedName>
</protein>
<organism evidence="3 4">
    <name type="scientific">Rhodopila globiformis</name>
    <name type="common">Rhodopseudomonas globiformis</name>
    <dbReference type="NCBI Taxonomy" id="1071"/>
    <lineage>
        <taxon>Bacteria</taxon>
        <taxon>Pseudomonadati</taxon>
        <taxon>Pseudomonadota</taxon>
        <taxon>Alphaproteobacteria</taxon>
        <taxon>Acetobacterales</taxon>
        <taxon>Acetobacteraceae</taxon>
        <taxon>Rhodopila</taxon>
    </lineage>
</organism>
<dbReference type="InterPro" id="IPR050739">
    <property type="entry name" value="MFP"/>
</dbReference>
<gene>
    <name evidence="3" type="ORF">CCS01_27755</name>
</gene>
<evidence type="ECO:0000259" key="1">
    <source>
        <dbReference type="Pfam" id="PF25917"/>
    </source>
</evidence>
<dbReference type="SUPFAM" id="SSF111369">
    <property type="entry name" value="HlyD-like secretion proteins"/>
    <property type="match status" value="2"/>
</dbReference>
<dbReference type="AlphaFoldDB" id="A0A2S6MYA0"/>
<sequence length="365" mass="38136">MSDQVITRDVARPARTARRRMSRQAAFAALGLVALTAAGAYGHEWWTIGRFIESTDDAYVGGNVTPIAPHVAGFVKQILVTDNQYVRAGQPLIRLDPADYIAALGHAQAVLQARQAAIAALQARRVLQRSIIAGAEADLAARQAQAVFTAQEAERYRSLAVTAAGSRQDAQKALASDKAARAGVLASQAAIAAANEQLAVLDAETIAAQADLHQAQADVRTAQLNLGYTEIVAPVSGYVGNRYAQVGAYVAAGTNLLSVVPATGLWVDANFKEDQLGHMKPGDPATIVADVLPGRTFQGHVVSLSPATGAVFSVIPPQNATGNFTKIVQRVPVRIALDGDGQELGLLRAGLSTTASVNTKAEPGP</sequence>
<evidence type="ECO:0000313" key="3">
    <source>
        <dbReference type="EMBL" id="PPQ27345.1"/>
    </source>
</evidence>
<dbReference type="PANTHER" id="PTHR30386">
    <property type="entry name" value="MEMBRANE FUSION SUBUNIT OF EMRAB-TOLC MULTIDRUG EFFLUX PUMP"/>
    <property type="match status" value="1"/>
</dbReference>
<dbReference type="InterPro" id="IPR058792">
    <property type="entry name" value="Beta-barrel_RND_2"/>
</dbReference>
<dbReference type="Pfam" id="PF25954">
    <property type="entry name" value="Beta-barrel_RND_2"/>
    <property type="match status" value="1"/>
</dbReference>
<proteinExistence type="predicted"/>
<dbReference type="GO" id="GO:0055085">
    <property type="term" value="P:transmembrane transport"/>
    <property type="evidence" value="ECO:0007669"/>
    <property type="project" value="InterPro"/>
</dbReference>
<keyword evidence="4" id="KW-1185">Reference proteome</keyword>
<name>A0A2S6MYA0_RHOGL</name>
<reference evidence="3 4" key="1">
    <citation type="journal article" date="2018" name="Arch. Microbiol.">
        <title>New insights into the metabolic potential of the phototrophic purple bacterium Rhodopila globiformis DSM 161(T) from its draft genome sequence and evidence for a vanadium-dependent nitrogenase.</title>
        <authorList>
            <person name="Imhoff J.F."/>
            <person name="Rahn T."/>
            <person name="Kunzel S."/>
            <person name="Neulinger S.C."/>
        </authorList>
    </citation>
    <scope>NUCLEOTIDE SEQUENCE [LARGE SCALE GENOMIC DNA]</scope>
    <source>
        <strain evidence="3 4">DSM 161</strain>
    </source>
</reference>
<dbReference type="OrthoDB" id="9811754at2"/>
<dbReference type="RefSeq" id="WP_104522075.1">
    <property type="nucleotide sequence ID" value="NZ_NHRY01000260.1"/>
</dbReference>
<dbReference type="PANTHER" id="PTHR30386:SF24">
    <property type="entry name" value="MULTIDRUG RESISTANCE EFFLUX PUMP"/>
    <property type="match status" value="1"/>
</dbReference>
<dbReference type="Proteomes" id="UP000239724">
    <property type="component" value="Unassembled WGS sequence"/>
</dbReference>
<dbReference type="Gene3D" id="2.40.30.170">
    <property type="match status" value="1"/>
</dbReference>
<feature type="domain" description="Multidrug resistance protein MdtA-like barrel-sandwich hybrid" evidence="1">
    <location>
        <begin position="66"/>
        <end position="259"/>
    </location>
</feature>
<evidence type="ECO:0000259" key="2">
    <source>
        <dbReference type="Pfam" id="PF25954"/>
    </source>
</evidence>
<feature type="domain" description="CusB-like beta-barrel" evidence="2">
    <location>
        <begin position="265"/>
        <end position="307"/>
    </location>
</feature>
<evidence type="ECO:0000313" key="4">
    <source>
        <dbReference type="Proteomes" id="UP000239724"/>
    </source>
</evidence>
<dbReference type="InterPro" id="IPR058625">
    <property type="entry name" value="MdtA-like_BSH"/>
</dbReference>
<dbReference type="PRINTS" id="PR01490">
    <property type="entry name" value="RTXTOXIND"/>
</dbReference>
<dbReference type="EMBL" id="NHRY01000260">
    <property type="protein sequence ID" value="PPQ27345.1"/>
    <property type="molecule type" value="Genomic_DNA"/>
</dbReference>